<dbReference type="Proteomes" id="UP000242814">
    <property type="component" value="Unassembled WGS sequence"/>
</dbReference>
<proteinExistence type="predicted"/>
<comment type="subunit">
    <text evidence="1">Homodimer.</text>
</comment>
<protein>
    <recommendedName>
        <fullName evidence="2">Stress-response A/B barrel domain-containing protein</fullName>
    </recommendedName>
</protein>
<dbReference type="SMART" id="SM00886">
    <property type="entry name" value="Dabb"/>
    <property type="match status" value="1"/>
</dbReference>
<dbReference type="InterPro" id="IPR044662">
    <property type="entry name" value="HS1/DABB1-like"/>
</dbReference>
<sequence length="110" mass="12198">MEITHIVLFQFKAGVPAESVNDVCARMLALKDKCIHPTRQQPYIKAAKGGRDNSTEGLQDGITHAFVVEFENDEDRDYYAKNDPAHLGFVGSLGEVVEKVRVVDFADGVF</sequence>
<dbReference type="Pfam" id="PF07876">
    <property type="entry name" value="Dabb"/>
    <property type="match status" value="1"/>
</dbReference>
<dbReference type="PANTHER" id="PTHR33178:SF10">
    <property type="entry name" value="STRESS-RESPONSE A_B BARREL DOMAIN-CONTAINING PROTEIN"/>
    <property type="match status" value="1"/>
</dbReference>
<gene>
    <name evidence="3" type="ORF">ACO22_00819</name>
</gene>
<feature type="domain" description="Stress-response A/B barrel" evidence="2">
    <location>
        <begin position="3"/>
        <end position="105"/>
    </location>
</feature>
<reference evidence="3 4" key="1">
    <citation type="submission" date="2016-06" db="EMBL/GenBank/DDBJ databases">
        <authorList>
            <person name="Kjaerup R.B."/>
            <person name="Dalgaard T.S."/>
            <person name="Juul-Madsen H.R."/>
        </authorList>
    </citation>
    <scope>NUCLEOTIDE SEQUENCE [LARGE SCALE GENOMIC DNA]</scope>
    <source>
        <strain evidence="3 4">Pb300</strain>
    </source>
</reference>
<name>A0A1D2JN99_PARBR</name>
<dbReference type="PROSITE" id="PS51502">
    <property type="entry name" value="S_R_A_B_BARREL"/>
    <property type="match status" value="1"/>
</dbReference>
<accession>A0A1D2JN99</accession>
<dbReference type="VEuPathDB" id="FungiDB:PADG_01862"/>
<dbReference type="InterPro" id="IPR011008">
    <property type="entry name" value="Dimeric_a/b-barrel"/>
</dbReference>
<dbReference type="VEuPathDB" id="FungiDB:PABG_03296"/>
<evidence type="ECO:0000313" key="3">
    <source>
        <dbReference type="EMBL" id="ODH44662.1"/>
    </source>
</evidence>
<dbReference type="PANTHER" id="PTHR33178">
    <property type="match status" value="1"/>
</dbReference>
<comment type="caution">
    <text evidence="3">The sequence shown here is derived from an EMBL/GenBank/DDBJ whole genome shotgun (WGS) entry which is preliminary data.</text>
</comment>
<organism evidence="3 4">
    <name type="scientific">Paracoccidioides brasiliensis</name>
    <dbReference type="NCBI Taxonomy" id="121759"/>
    <lineage>
        <taxon>Eukaryota</taxon>
        <taxon>Fungi</taxon>
        <taxon>Dikarya</taxon>
        <taxon>Ascomycota</taxon>
        <taxon>Pezizomycotina</taxon>
        <taxon>Eurotiomycetes</taxon>
        <taxon>Eurotiomycetidae</taxon>
        <taxon>Onygenales</taxon>
        <taxon>Ajellomycetaceae</taxon>
        <taxon>Paracoccidioides</taxon>
    </lineage>
</organism>
<dbReference type="AlphaFoldDB" id="A0A1D2JN99"/>
<evidence type="ECO:0000259" key="2">
    <source>
        <dbReference type="PROSITE" id="PS51502"/>
    </source>
</evidence>
<dbReference type="InterPro" id="IPR013097">
    <property type="entry name" value="Dabb"/>
</dbReference>
<evidence type="ECO:0000256" key="1">
    <source>
        <dbReference type="ARBA" id="ARBA00011738"/>
    </source>
</evidence>
<dbReference type="SUPFAM" id="SSF54909">
    <property type="entry name" value="Dimeric alpha+beta barrel"/>
    <property type="match status" value="1"/>
</dbReference>
<dbReference type="Gene3D" id="3.30.70.100">
    <property type="match status" value="1"/>
</dbReference>
<evidence type="ECO:0000313" key="4">
    <source>
        <dbReference type="Proteomes" id="UP000242814"/>
    </source>
</evidence>
<dbReference type="EMBL" id="LZYO01000018">
    <property type="protein sequence ID" value="ODH44662.1"/>
    <property type="molecule type" value="Genomic_DNA"/>
</dbReference>